<evidence type="ECO:0000256" key="1">
    <source>
        <dbReference type="SAM" id="MobiDB-lite"/>
    </source>
</evidence>
<evidence type="ECO:0000313" key="3">
    <source>
        <dbReference type="Proteomes" id="UP000250043"/>
    </source>
</evidence>
<dbReference type="EMBL" id="KV722458">
    <property type="protein sequence ID" value="OCH88213.1"/>
    <property type="molecule type" value="Genomic_DNA"/>
</dbReference>
<feature type="compositionally biased region" description="Basic and acidic residues" evidence="1">
    <location>
        <begin position="1"/>
        <end position="21"/>
    </location>
</feature>
<organism evidence="2 3">
    <name type="scientific">Obba rivulosa</name>
    <dbReference type="NCBI Taxonomy" id="1052685"/>
    <lineage>
        <taxon>Eukaryota</taxon>
        <taxon>Fungi</taxon>
        <taxon>Dikarya</taxon>
        <taxon>Basidiomycota</taxon>
        <taxon>Agaricomycotina</taxon>
        <taxon>Agaricomycetes</taxon>
        <taxon>Polyporales</taxon>
        <taxon>Gelatoporiaceae</taxon>
        <taxon>Obba</taxon>
    </lineage>
</organism>
<name>A0A8E2DMM7_9APHY</name>
<reference evidence="2 3" key="1">
    <citation type="submission" date="2016-07" db="EMBL/GenBank/DDBJ databases">
        <title>Draft genome of the white-rot fungus Obba rivulosa 3A-2.</title>
        <authorList>
            <consortium name="DOE Joint Genome Institute"/>
            <person name="Miettinen O."/>
            <person name="Riley R."/>
            <person name="Acob R."/>
            <person name="Barry K."/>
            <person name="Cullen D."/>
            <person name="De Vries R."/>
            <person name="Hainaut M."/>
            <person name="Hatakka A."/>
            <person name="Henrissat B."/>
            <person name="Hilden K."/>
            <person name="Kuo R."/>
            <person name="Labutti K."/>
            <person name="Lipzen A."/>
            <person name="Makela M.R."/>
            <person name="Sandor L."/>
            <person name="Spatafora J.W."/>
            <person name="Grigoriev I.V."/>
            <person name="Hibbett D.S."/>
        </authorList>
    </citation>
    <scope>NUCLEOTIDE SEQUENCE [LARGE SCALE GENOMIC DNA]</scope>
    <source>
        <strain evidence="2 3">3A-2</strain>
    </source>
</reference>
<keyword evidence="3" id="KW-1185">Reference proteome</keyword>
<sequence>MVGRWDDKGRGGTRVDWRERGGGQGGMGMDVVVPLDPPANTDHVNTVQGIAHVRLLAAQDDFLPLSRQITTVFGAHPVSSGPAESTWTLQDVPAAADGVDPGHSATSENDGHTAHASLILSVAQSDAEKEYVRTRGAGIYEVGFLVEDGRRPGEDSTPYGRVVWTRA</sequence>
<accession>A0A8E2DMM7</accession>
<proteinExistence type="predicted"/>
<gene>
    <name evidence="2" type="ORF">OBBRIDRAFT_805489</name>
</gene>
<dbReference type="Proteomes" id="UP000250043">
    <property type="component" value="Unassembled WGS sequence"/>
</dbReference>
<protein>
    <submittedName>
        <fullName evidence="2">Uncharacterized protein</fullName>
    </submittedName>
</protein>
<dbReference type="AlphaFoldDB" id="A0A8E2DMM7"/>
<evidence type="ECO:0000313" key="2">
    <source>
        <dbReference type="EMBL" id="OCH88213.1"/>
    </source>
</evidence>
<feature type="region of interest" description="Disordered" evidence="1">
    <location>
        <begin position="1"/>
        <end position="27"/>
    </location>
</feature>